<evidence type="ECO:0000256" key="2">
    <source>
        <dbReference type="ARBA" id="ARBA00001936"/>
    </source>
</evidence>
<dbReference type="EC" id="2.4.1.83" evidence="16"/>
<dbReference type="PANTHER" id="PTHR43398:SF1">
    <property type="entry name" value="DOLICHOL-PHOSPHATE MANNOSYLTRANSFERASE SUBUNIT 1"/>
    <property type="match status" value="1"/>
</dbReference>
<comment type="subcellular location">
    <subcellularLocation>
        <location evidence="4">Endomembrane system</location>
    </subcellularLocation>
    <subcellularLocation>
        <location evidence="16">Endoplasmic reticulum</location>
    </subcellularLocation>
</comment>
<evidence type="ECO:0000256" key="11">
    <source>
        <dbReference type="ARBA" id="ARBA00022842"/>
    </source>
</evidence>
<organism evidence="19">
    <name type="scientific">Spongospora subterranea</name>
    <dbReference type="NCBI Taxonomy" id="70186"/>
    <lineage>
        <taxon>Eukaryota</taxon>
        <taxon>Sar</taxon>
        <taxon>Rhizaria</taxon>
        <taxon>Endomyxa</taxon>
        <taxon>Phytomyxea</taxon>
        <taxon>Plasmodiophorida</taxon>
        <taxon>Plasmodiophoridae</taxon>
        <taxon>Spongospora</taxon>
    </lineage>
</organism>
<comment type="cofactor">
    <cofactor evidence="3">
        <name>Mg(2+)</name>
        <dbReference type="ChEBI" id="CHEBI:18420"/>
    </cofactor>
</comment>
<comment type="cofactor">
    <cofactor evidence="1">
        <name>Ca(2+)</name>
        <dbReference type="ChEBI" id="CHEBI:29108"/>
    </cofactor>
</comment>
<dbReference type="PANTHER" id="PTHR43398">
    <property type="entry name" value="DOLICHOL-PHOSPHATE MANNOSYLTRANSFERASE SUBUNIT 1"/>
    <property type="match status" value="1"/>
</dbReference>
<keyword evidence="11" id="KW-0460">Magnesium</keyword>
<dbReference type="CDD" id="cd06442">
    <property type="entry name" value="DPM1_like"/>
    <property type="match status" value="1"/>
</dbReference>
<comment type="catalytic activity">
    <reaction evidence="16">
        <text>a di-trans,poly-cis-dolichyl phosphate + GDP-alpha-D-mannose = a di-trans,poly-cis-dolichyl beta-D-mannosyl phosphate + GDP</text>
        <dbReference type="Rhea" id="RHEA:21184"/>
        <dbReference type="Rhea" id="RHEA-COMP:19498"/>
        <dbReference type="Rhea" id="RHEA-COMP:19501"/>
        <dbReference type="ChEBI" id="CHEBI:57527"/>
        <dbReference type="ChEBI" id="CHEBI:57683"/>
        <dbReference type="ChEBI" id="CHEBI:58189"/>
        <dbReference type="ChEBI" id="CHEBI:58211"/>
    </reaction>
</comment>
<comment type="pathway">
    <text evidence="5 16">Protein modification; protein glycosylation.</text>
</comment>
<evidence type="ECO:0000256" key="8">
    <source>
        <dbReference type="ARBA" id="ARBA00022679"/>
    </source>
</evidence>
<sequence length="278" mass="30549">PQSLGNMSRNRTRPSPDAKIETSIIVPTYREAANIPELIRRVFAGLGARSQSTEIIVVDDNSNDGSVEAVSGLVDEGYRVRIIVRTDERGLSSAVLRGFNEAKGELLLCMDADLQHPPESVPELIDAIDPAKRGAEFVIGTRYAGEGFAVDKNWPMYRKVVSSGARMMARKLSALTDPMTGFFGLPAAVYRRAAHINPIGFKIALELFVKCNVQDHAEVPINFGVRLHGESKLTGKVIFLYLRHLADLYAFKYPFALVLILLIAIAALIVGLKLFDIL</sequence>
<dbReference type="Pfam" id="PF00535">
    <property type="entry name" value="Glycos_transf_2"/>
    <property type="match status" value="1"/>
</dbReference>
<dbReference type="InterPro" id="IPR001173">
    <property type="entry name" value="Glyco_trans_2-like"/>
</dbReference>
<dbReference type="AlphaFoldDB" id="A0A0H5R8F2"/>
<keyword evidence="14" id="KW-0464">Manganese</keyword>
<feature type="non-terminal residue" evidence="19">
    <location>
        <position position="1"/>
    </location>
</feature>
<evidence type="ECO:0000259" key="18">
    <source>
        <dbReference type="Pfam" id="PF00535"/>
    </source>
</evidence>
<dbReference type="InterPro" id="IPR039528">
    <property type="entry name" value="DPM1-like"/>
</dbReference>
<proteinExistence type="inferred from homology"/>
<name>A0A0H5R8F2_9EUKA</name>
<dbReference type="GO" id="GO:0046872">
    <property type="term" value="F:metal ion binding"/>
    <property type="evidence" value="ECO:0007669"/>
    <property type="project" value="UniProtKB-KW"/>
</dbReference>
<comment type="function">
    <text evidence="15 16">Transfers mannose from GDP-mannose to dolichol monophosphate to form dolichol phosphate mannose (Dol-P-Man) which is the mannosyl donor in pathways leading to N-glycosylation, glycosyl phosphatidylinositol membrane anchoring, and O-mannosylation of proteins.</text>
</comment>
<dbReference type="FunFam" id="3.90.550.10:FF:000119">
    <property type="entry name" value="Dolichol-phosphate mannosyltransferase subunit 1"/>
    <property type="match status" value="1"/>
</dbReference>
<evidence type="ECO:0000256" key="1">
    <source>
        <dbReference type="ARBA" id="ARBA00001913"/>
    </source>
</evidence>
<evidence type="ECO:0000256" key="10">
    <source>
        <dbReference type="ARBA" id="ARBA00022723"/>
    </source>
</evidence>
<evidence type="ECO:0000256" key="13">
    <source>
        <dbReference type="ARBA" id="ARBA00023136"/>
    </source>
</evidence>
<evidence type="ECO:0000256" key="3">
    <source>
        <dbReference type="ARBA" id="ARBA00001946"/>
    </source>
</evidence>
<evidence type="ECO:0000256" key="5">
    <source>
        <dbReference type="ARBA" id="ARBA00004922"/>
    </source>
</evidence>
<dbReference type="GO" id="GO:0005789">
    <property type="term" value="C:endoplasmic reticulum membrane"/>
    <property type="evidence" value="ECO:0007669"/>
    <property type="project" value="TreeGrafter"/>
</dbReference>
<dbReference type="GO" id="GO:0006506">
    <property type="term" value="P:GPI anchor biosynthetic process"/>
    <property type="evidence" value="ECO:0007669"/>
    <property type="project" value="TreeGrafter"/>
</dbReference>
<dbReference type="Gene3D" id="3.90.550.10">
    <property type="entry name" value="Spore Coat Polysaccharide Biosynthesis Protein SpsA, Chain A"/>
    <property type="match status" value="1"/>
</dbReference>
<keyword evidence="7 16" id="KW-0328">Glycosyltransferase</keyword>
<keyword evidence="8 16" id="KW-0808">Transferase</keyword>
<dbReference type="EMBL" id="HACM01009963">
    <property type="protein sequence ID" value="CRZ10405.1"/>
    <property type="molecule type" value="Transcribed_RNA"/>
</dbReference>
<dbReference type="UniPathway" id="UPA00378"/>
<dbReference type="GO" id="GO:0006488">
    <property type="term" value="P:dolichol-linked oligosaccharide biosynthetic process"/>
    <property type="evidence" value="ECO:0007669"/>
    <property type="project" value="TreeGrafter"/>
</dbReference>
<evidence type="ECO:0000256" key="9">
    <source>
        <dbReference type="ARBA" id="ARBA00022692"/>
    </source>
</evidence>
<keyword evidence="13 17" id="KW-0472">Membrane</keyword>
<dbReference type="GO" id="GO:0004582">
    <property type="term" value="F:dolichyl-phosphate beta-D-mannosyltransferase activity"/>
    <property type="evidence" value="ECO:0007669"/>
    <property type="project" value="UniProtKB-UniRule"/>
</dbReference>
<keyword evidence="12 17" id="KW-1133">Transmembrane helix</keyword>
<evidence type="ECO:0000313" key="19">
    <source>
        <dbReference type="EMBL" id="CRZ10405.1"/>
    </source>
</evidence>
<feature type="transmembrane region" description="Helical" evidence="17">
    <location>
        <begin position="253"/>
        <end position="275"/>
    </location>
</feature>
<feature type="domain" description="Glycosyltransferase 2-like" evidence="18">
    <location>
        <begin position="23"/>
        <end position="190"/>
    </location>
</feature>
<evidence type="ECO:0000256" key="16">
    <source>
        <dbReference type="RuleBase" id="RU365083"/>
    </source>
</evidence>
<evidence type="ECO:0000256" key="15">
    <source>
        <dbReference type="ARBA" id="ARBA00053724"/>
    </source>
</evidence>
<reference evidence="19" key="1">
    <citation type="submission" date="2015-04" db="EMBL/GenBank/DDBJ databases">
        <title>The genome sequence of the plant pathogenic Rhizarian Plasmodiophora brassicae reveals insights in its biotrophic life cycle and the origin of chitin synthesis.</title>
        <authorList>
            <person name="Schwelm A."/>
            <person name="Fogelqvist J."/>
            <person name="Knaust A."/>
            <person name="Julke S."/>
            <person name="Lilja T."/>
            <person name="Dhandapani V."/>
            <person name="Bonilla-Rosso G."/>
            <person name="Karlsson M."/>
            <person name="Shevchenko A."/>
            <person name="Choi S.R."/>
            <person name="Kim H.G."/>
            <person name="Park J.Y."/>
            <person name="Lim Y.P."/>
            <person name="Ludwig-Muller J."/>
            <person name="Dixelius C."/>
        </authorList>
    </citation>
    <scope>NUCLEOTIDE SEQUENCE</scope>
    <source>
        <tissue evidence="19">Potato root galls</tissue>
    </source>
</reference>
<evidence type="ECO:0000256" key="17">
    <source>
        <dbReference type="SAM" id="Phobius"/>
    </source>
</evidence>
<protein>
    <recommendedName>
        <fullName evidence="16">Dolichol-phosphate mannosyltransferase subunit 1</fullName>
        <ecNumber evidence="16">2.4.1.83</ecNumber>
    </recommendedName>
</protein>
<comment type="similarity">
    <text evidence="6 16">Belongs to the glycosyltransferase 2 family.</text>
</comment>
<dbReference type="SUPFAM" id="SSF53448">
    <property type="entry name" value="Nucleotide-diphospho-sugar transferases"/>
    <property type="match status" value="1"/>
</dbReference>
<keyword evidence="9 17" id="KW-0812">Transmembrane</keyword>
<evidence type="ECO:0000256" key="12">
    <source>
        <dbReference type="ARBA" id="ARBA00022989"/>
    </source>
</evidence>
<evidence type="ECO:0000256" key="14">
    <source>
        <dbReference type="ARBA" id="ARBA00023211"/>
    </source>
</evidence>
<accession>A0A0H5R8F2</accession>
<comment type="subunit">
    <text evidence="16">Component of the dolichol-phosphate mannose (DPM) synthase complex.</text>
</comment>
<evidence type="ECO:0000256" key="6">
    <source>
        <dbReference type="ARBA" id="ARBA00006739"/>
    </source>
</evidence>
<keyword evidence="16" id="KW-0256">Endoplasmic reticulum</keyword>
<keyword evidence="10" id="KW-0479">Metal-binding</keyword>
<comment type="cofactor">
    <cofactor evidence="2">
        <name>Mn(2+)</name>
        <dbReference type="ChEBI" id="CHEBI:29035"/>
    </cofactor>
</comment>
<dbReference type="InterPro" id="IPR029044">
    <property type="entry name" value="Nucleotide-diphossugar_trans"/>
</dbReference>
<evidence type="ECO:0000256" key="4">
    <source>
        <dbReference type="ARBA" id="ARBA00004308"/>
    </source>
</evidence>
<dbReference type="GO" id="GO:0035269">
    <property type="term" value="P:protein O-linked glycosylation via mannose"/>
    <property type="evidence" value="ECO:0007669"/>
    <property type="project" value="TreeGrafter"/>
</dbReference>
<evidence type="ECO:0000256" key="7">
    <source>
        <dbReference type="ARBA" id="ARBA00022676"/>
    </source>
</evidence>